<dbReference type="PROSITE" id="PS51257">
    <property type="entry name" value="PROKAR_LIPOPROTEIN"/>
    <property type="match status" value="1"/>
</dbReference>
<dbReference type="Gene3D" id="2.160.20.80">
    <property type="entry name" value="E3 ubiquitin-protein ligase SopA"/>
    <property type="match status" value="2"/>
</dbReference>
<organism evidence="3 4">
    <name type="scientific">Tengunoibacter tsumagoiensis</name>
    <dbReference type="NCBI Taxonomy" id="2014871"/>
    <lineage>
        <taxon>Bacteria</taxon>
        <taxon>Bacillati</taxon>
        <taxon>Chloroflexota</taxon>
        <taxon>Ktedonobacteria</taxon>
        <taxon>Ktedonobacterales</taxon>
        <taxon>Dictyobacteraceae</taxon>
        <taxon>Tengunoibacter</taxon>
    </lineage>
</organism>
<feature type="compositionally biased region" description="Low complexity" evidence="1">
    <location>
        <begin position="345"/>
        <end position="372"/>
    </location>
</feature>
<dbReference type="RefSeq" id="WP_126582137.1">
    <property type="nucleotide sequence ID" value="NZ_BIFR01000002.1"/>
</dbReference>
<keyword evidence="2" id="KW-1133">Transmembrane helix</keyword>
<dbReference type="InterPro" id="IPR051082">
    <property type="entry name" value="Pentapeptide-BTB/POZ_domain"/>
</dbReference>
<evidence type="ECO:0000313" key="4">
    <source>
        <dbReference type="Proteomes" id="UP000287352"/>
    </source>
</evidence>
<dbReference type="PANTHER" id="PTHR14136">
    <property type="entry name" value="BTB_POZ DOMAIN-CONTAINING PROTEIN KCTD9"/>
    <property type="match status" value="1"/>
</dbReference>
<evidence type="ECO:0000256" key="1">
    <source>
        <dbReference type="SAM" id="MobiDB-lite"/>
    </source>
</evidence>
<dbReference type="OrthoDB" id="159489at2"/>
<dbReference type="InterPro" id="IPR001646">
    <property type="entry name" value="5peptide_repeat"/>
</dbReference>
<dbReference type="EMBL" id="BIFR01000002">
    <property type="protein sequence ID" value="GCE14581.1"/>
    <property type="molecule type" value="Genomic_DNA"/>
</dbReference>
<protein>
    <recommendedName>
        <fullName evidence="5">Pentapeptide repeat-containing protein</fullName>
    </recommendedName>
</protein>
<feature type="region of interest" description="Disordered" evidence="1">
    <location>
        <begin position="343"/>
        <end position="380"/>
    </location>
</feature>
<dbReference type="AlphaFoldDB" id="A0A402A6G3"/>
<gene>
    <name evidence="3" type="ORF">KTT_44400</name>
</gene>
<dbReference type="Proteomes" id="UP000287352">
    <property type="component" value="Unassembled WGS sequence"/>
</dbReference>
<sequence>MKLRSWIFVSLALLFLLGCVGLFMWGISRFGWDWTGFTDYTPPNSQYQRGKTLWDWLQLLIVPAILAAGAGFFTWWSARTERQIAQRRYDQEQKIADQRYEQDQELALGKQREDLLQAYLDRMAELLLEKRLRDSKDDDEVRKVARTRTISTLVQLDGKRARTIFVFLREAQLTEKSNPIISFAGADLRNAKWSEVNLSGADLSGADLSGADLIGANLIGANLSEADLCGTSFSAADLTRANLSGADLSGADLIWADLSEANLSEANLSEANLSEADLSKANLSKADLSEANLSKADLSGANLSNVRYLESAHLEKTILHGVTGLTPEQLVYCKASGAIVDEEVTPPTSQSPSAAPPSSQATTQHASATAGQPAPSTDVQEATLKAAHLQEHTAIANKATLPTPLSPGCATLPSQEGTLSAPLLQGDATIASPSQ</sequence>
<proteinExistence type="predicted"/>
<keyword evidence="2" id="KW-0812">Transmembrane</keyword>
<name>A0A402A6G3_9CHLR</name>
<reference evidence="4" key="1">
    <citation type="submission" date="2018-12" db="EMBL/GenBank/DDBJ databases">
        <title>Tengunoibacter tsumagoiensis gen. nov., sp. nov., Dictyobacter kobayashii sp. nov., D. alpinus sp. nov., and D. joshuensis sp. nov. and description of Dictyobacteraceae fam. nov. within the order Ktedonobacterales isolated from Tengu-no-mugimeshi.</title>
        <authorList>
            <person name="Wang C.M."/>
            <person name="Zheng Y."/>
            <person name="Sakai Y."/>
            <person name="Toyoda A."/>
            <person name="Minakuchi Y."/>
            <person name="Abe K."/>
            <person name="Yokota A."/>
            <person name="Yabe S."/>
        </authorList>
    </citation>
    <scope>NUCLEOTIDE SEQUENCE [LARGE SCALE GENOMIC DNA]</scope>
    <source>
        <strain evidence="4">Uno3</strain>
    </source>
</reference>
<dbReference type="PANTHER" id="PTHR14136:SF17">
    <property type="entry name" value="BTB_POZ DOMAIN-CONTAINING PROTEIN KCTD9"/>
    <property type="match status" value="1"/>
</dbReference>
<feature type="region of interest" description="Disordered" evidence="1">
    <location>
        <begin position="395"/>
        <end position="435"/>
    </location>
</feature>
<dbReference type="Pfam" id="PF00805">
    <property type="entry name" value="Pentapeptide"/>
    <property type="match status" value="2"/>
</dbReference>
<evidence type="ECO:0000313" key="3">
    <source>
        <dbReference type="EMBL" id="GCE14581.1"/>
    </source>
</evidence>
<evidence type="ECO:0000256" key="2">
    <source>
        <dbReference type="SAM" id="Phobius"/>
    </source>
</evidence>
<dbReference type="SUPFAM" id="SSF141571">
    <property type="entry name" value="Pentapeptide repeat-like"/>
    <property type="match status" value="1"/>
</dbReference>
<accession>A0A402A6G3</accession>
<comment type="caution">
    <text evidence="3">The sequence shown here is derived from an EMBL/GenBank/DDBJ whole genome shotgun (WGS) entry which is preliminary data.</text>
</comment>
<evidence type="ECO:0008006" key="5">
    <source>
        <dbReference type="Google" id="ProtNLM"/>
    </source>
</evidence>
<feature type="transmembrane region" description="Helical" evidence="2">
    <location>
        <begin position="7"/>
        <end position="27"/>
    </location>
</feature>
<keyword evidence="2" id="KW-0472">Membrane</keyword>
<feature type="transmembrane region" description="Helical" evidence="2">
    <location>
        <begin position="56"/>
        <end position="78"/>
    </location>
</feature>
<keyword evidence="4" id="KW-1185">Reference proteome</keyword>